<gene>
    <name evidence="2" type="ORF">SAMN05216462_1948</name>
</gene>
<feature type="transmembrane region" description="Helical" evidence="1">
    <location>
        <begin position="21"/>
        <end position="44"/>
    </location>
</feature>
<evidence type="ECO:0000313" key="2">
    <source>
        <dbReference type="EMBL" id="SEA59330.1"/>
    </source>
</evidence>
<protein>
    <submittedName>
        <fullName evidence="2">Uncharacterized protein</fullName>
    </submittedName>
</protein>
<sequence length="334" mass="37004">MQVENMLYNYMDKKEIISICTKVVAGILVTVGIFAVVPMIMLAMDIIGVRMAPEGMELPFTFKKLGLDAMEASNPGVLTTYVFTLATTLLAAIYALLHAIGRATFNIAPMKRIEQIAVGAIFVVSLCVLLPTTKSIFDATEKALAPQDEDRNTYMGTQMDEFSKNYLIKNGWTLVKHEHCNDNYVRKGEYYTGDTEHAYLDAWNPAGQQVYHAEKRMPVEPGTYRVICSARAEGNGCYIFATTTSKKSGLKLVEVPHYGNSGGELWENAPEGSDIKEANNGEGFGWSKVVVTIEVKDDDTLVFGVTTDKSFTGKAYNSKWFSAADFEVERLNMN</sequence>
<keyword evidence="1" id="KW-0812">Transmembrane</keyword>
<dbReference type="AlphaFoldDB" id="A0A1H4CG77"/>
<keyword evidence="1" id="KW-0472">Membrane</keyword>
<keyword evidence="1" id="KW-1133">Transmembrane helix</keyword>
<reference evidence="2 3" key="1">
    <citation type="submission" date="2016-10" db="EMBL/GenBank/DDBJ databases">
        <authorList>
            <person name="de Groot N.N."/>
        </authorList>
    </citation>
    <scope>NUCLEOTIDE SEQUENCE [LARGE SCALE GENOMIC DNA]</scope>
    <source>
        <strain evidence="2 3">D31d</strain>
    </source>
</reference>
<name>A0A1H4CG77_XYLRU</name>
<dbReference type="Proteomes" id="UP000182257">
    <property type="component" value="Unassembled WGS sequence"/>
</dbReference>
<evidence type="ECO:0000313" key="3">
    <source>
        <dbReference type="Proteomes" id="UP000182257"/>
    </source>
</evidence>
<feature type="transmembrane region" description="Helical" evidence="1">
    <location>
        <begin position="80"/>
        <end position="101"/>
    </location>
</feature>
<feature type="transmembrane region" description="Helical" evidence="1">
    <location>
        <begin position="113"/>
        <end position="132"/>
    </location>
</feature>
<evidence type="ECO:0000256" key="1">
    <source>
        <dbReference type="SAM" id="Phobius"/>
    </source>
</evidence>
<dbReference type="EMBL" id="FNRF01000003">
    <property type="protein sequence ID" value="SEA59330.1"/>
    <property type="molecule type" value="Genomic_DNA"/>
</dbReference>
<accession>A0A1H4CG77</accession>
<organism evidence="2 3">
    <name type="scientific">Xylanibacter ruminicola</name>
    <name type="common">Prevotella ruminicola</name>
    <dbReference type="NCBI Taxonomy" id="839"/>
    <lineage>
        <taxon>Bacteria</taxon>
        <taxon>Pseudomonadati</taxon>
        <taxon>Bacteroidota</taxon>
        <taxon>Bacteroidia</taxon>
        <taxon>Bacteroidales</taxon>
        <taxon>Prevotellaceae</taxon>
        <taxon>Xylanibacter</taxon>
    </lineage>
</organism>
<proteinExistence type="predicted"/>